<protein>
    <recommendedName>
        <fullName evidence="2">Gp5/Type VI secretion system Vgr protein OB-fold domain-containing protein</fullName>
    </recommendedName>
</protein>
<keyword evidence="4" id="KW-1185">Reference proteome</keyword>
<evidence type="ECO:0000256" key="1">
    <source>
        <dbReference type="SAM" id="MobiDB-lite"/>
    </source>
</evidence>
<evidence type="ECO:0000313" key="4">
    <source>
        <dbReference type="Proteomes" id="UP001500683"/>
    </source>
</evidence>
<evidence type="ECO:0000259" key="2">
    <source>
        <dbReference type="Pfam" id="PF04717"/>
    </source>
</evidence>
<sequence>MSTTERILADLVAQVENRYHGKYRGVVVDNADPERLGRLRVRVPSVLGADVVTGWALPCVPFGGHPDQGFLFVPEVGAGVWVEFEEGDLEFPIWVGTYWSRPGRDSELPRPNRADGGVQPGVQDPPTRKIIKTAKGHTLQFEDADGAETVTVVQAADGHVITLDGDGIKLTDGRFGNRITLDARGVTIADRSGNEVVVDRSGIRIGGGAAESLVLGTSLAADVAAFVAALNTHVHVGNLGAPTSPPTVPLRLRVPLSSRHRVE</sequence>
<comment type="caution">
    <text evidence="3">The sequence shown here is derived from an EMBL/GenBank/DDBJ whole genome shotgun (WGS) entry which is preliminary data.</text>
</comment>
<accession>A0ABP7WS16</accession>
<dbReference type="Gene3D" id="2.40.50.230">
    <property type="entry name" value="Gp5 N-terminal domain"/>
    <property type="match status" value="1"/>
</dbReference>
<dbReference type="SUPFAM" id="SSF69349">
    <property type="entry name" value="Phage fibre proteins"/>
    <property type="match status" value="1"/>
</dbReference>
<dbReference type="Proteomes" id="UP001500683">
    <property type="component" value="Unassembled WGS sequence"/>
</dbReference>
<dbReference type="RefSeq" id="WP_344955830.1">
    <property type="nucleotide sequence ID" value="NZ_BAAAZG010000052.1"/>
</dbReference>
<dbReference type="SUPFAM" id="SSF69255">
    <property type="entry name" value="gp5 N-terminal domain-like"/>
    <property type="match status" value="1"/>
</dbReference>
<dbReference type="InterPro" id="IPR006531">
    <property type="entry name" value="Gp5/Vgr_OB"/>
</dbReference>
<feature type="domain" description="Gp5/Type VI secretion system Vgr protein OB-fold" evidence="2">
    <location>
        <begin position="23"/>
        <end position="99"/>
    </location>
</feature>
<evidence type="ECO:0000313" key="3">
    <source>
        <dbReference type="EMBL" id="GAA4095436.1"/>
    </source>
</evidence>
<feature type="region of interest" description="Disordered" evidence="1">
    <location>
        <begin position="105"/>
        <end position="127"/>
    </location>
</feature>
<name>A0ABP7WS16_9ACTN</name>
<dbReference type="EMBL" id="BAAAZG010000052">
    <property type="protein sequence ID" value="GAA4095436.1"/>
    <property type="molecule type" value="Genomic_DNA"/>
</dbReference>
<proteinExistence type="predicted"/>
<dbReference type="Pfam" id="PF04717">
    <property type="entry name" value="Phage_base_V"/>
    <property type="match status" value="1"/>
</dbReference>
<gene>
    <name evidence="3" type="ORF">GCM10022214_68140</name>
</gene>
<organism evidence="3 4">
    <name type="scientific">Actinomadura miaoliensis</name>
    <dbReference type="NCBI Taxonomy" id="430685"/>
    <lineage>
        <taxon>Bacteria</taxon>
        <taxon>Bacillati</taxon>
        <taxon>Actinomycetota</taxon>
        <taxon>Actinomycetes</taxon>
        <taxon>Streptosporangiales</taxon>
        <taxon>Thermomonosporaceae</taxon>
        <taxon>Actinomadura</taxon>
    </lineage>
</organism>
<reference evidence="4" key="1">
    <citation type="journal article" date="2019" name="Int. J. Syst. Evol. Microbiol.">
        <title>The Global Catalogue of Microorganisms (GCM) 10K type strain sequencing project: providing services to taxonomists for standard genome sequencing and annotation.</title>
        <authorList>
            <consortium name="The Broad Institute Genomics Platform"/>
            <consortium name="The Broad Institute Genome Sequencing Center for Infectious Disease"/>
            <person name="Wu L."/>
            <person name="Ma J."/>
        </authorList>
    </citation>
    <scope>NUCLEOTIDE SEQUENCE [LARGE SCALE GENOMIC DNA]</scope>
    <source>
        <strain evidence="4">JCM 16702</strain>
    </source>
</reference>
<dbReference type="InterPro" id="IPR037026">
    <property type="entry name" value="Vgr_OB-fold_dom_sf"/>
</dbReference>